<proteinExistence type="predicted"/>
<reference evidence="2 3" key="1">
    <citation type="submission" date="2019-04" db="EMBL/GenBank/DDBJ databases">
        <title>Fungal friends and foes A comparative genomics study of 23 Aspergillus species from section Flavi.</title>
        <authorList>
            <consortium name="DOE Joint Genome Institute"/>
            <person name="Kjaerbolling I."/>
            <person name="Vesth T.C."/>
            <person name="Frisvad J.C."/>
            <person name="Nybo J.L."/>
            <person name="Theobald S."/>
            <person name="Kildgaard S."/>
            <person name="Petersen T.I."/>
            <person name="Kuo A."/>
            <person name="Sato A."/>
            <person name="Lyhne E.K."/>
            <person name="Kogle M.E."/>
            <person name="Wiebenga A."/>
            <person name="Kun R.S."/>
            <person name="Lubbers R.J."/>
            <person name="Makela M.R."/>
            <person name="Barry K."/>
            <person name="Chovatia M."/>
            <person name="Clum A."/>
            <person name="Daum C."/>
            <person name="Haridas S."/>
            <person name="He G."/>
            <person name="LaButti K."/>
            <person name="Lipzen A."/>
            <person name="Mondo S."/>
            <person name="Pangilinan J."/>
            <person name="Riley R."/>
            <person name="Salamov A."/>
            <person name="Simmons B.A."/>
            <person name="Magnuson J.K."/>
            <person name="Henrissat B."/>
            <person name="Mortensen U.H."/>
            <person name="Larsen T.O."/>
            <person name="De vries R.P."/>
            <person name="Grigoriev I.V."/>
            <person name="Machida M."/>
            <person name="Baker S.E."/>
            <person name="Andersen M.R."/>
        </authorList>
    </citation>
    <scope>NUCLEOTIDE SEQUENCE [LARGE SCALE GENOMIC DNA]</scope>
    <source>
        <strain evidence="2 3">CBS 117635</strain>
    </source>
</reference>
<name>A0A5N6JBK8_9EURO</name>
<sequence length="93" mass="10552">MYDPYIDGIQCLCIDTSVLSRGFRLYYHNGLSPRDCSTVWRSCANSTVYPFALILPGFFIFMRTWLSVYIPCPFHVGVPPVEAFGFSWSLSGP</sequence>
<gene>
    <name evidence="2" type="ORF">BDV30DRAFT_58120</name>
</gene>
<keyword evidence="1" id="KW-0812">Transmembrane</keyword>
<dbReference type="Proteomes" id="UP000326289">
    <property type="component" value="Unassembled WGS sequence"/>
</dbReference>
<keyword evidence="1" id="KW-1133">Transmembrane helix</keyword>
<dbReference type="AlphaFoldDB" id="A0A5N6JBK8"/>
<organism evidence="2 3">
    <name type="scientific">Aspergillus minisclerotigenes</name>
    <dbReference type="NCBI Taxonomy" id="656917"/>
    <lineage>
        <taxon>Eukaryota</taxon>
        <taxon>Fungi</taxon>
        <taxon>Dikarya</taxon>
        <taxon>Ascomycota</taxon>
        <taxon>Pezizomycotina</taxon>
        <taxon>Eurotiomycetes</taxon>
        <taxon>Eurotiomycetidae</taxon>
        <taxon>Eurotiales</taxon>
        <taxon>Aspergillaceae</taxon>
        <taxon>Aspergillus</taxon>
        <taxon>Aspergillus subgen. Circumdati</taxon>
    </lineage>
</organism>
<evidence type="ECO:0000313" key="2">
    <source>
        <dbReference type="EMBL" id="KAB8275659.1"/>
    </source>
</evidence>
<evidence type="ECO:0000256" key="1">
    <source>
        <dbReference type="SAM" id="Phobius"/>
    </source>
</evidence>
<keyword evidence="3" id="KW-1185">Reference proteome</keyword>
<feature type="transmembrane region" description="Helical" evidence="1">
    <location>
        <begin position="48"/>
        <end position="66"/>
    </location>
</feature>
<keyword evidence="1" id="KW-0472">Membrane</keyword>
<accession>A0A5N6JBK8</accession>
<protein>
    <submittedName>
        <fullName evidence="2">Uncharacterized protein</fullName>
    </submittedName>
</protein>
<dbReference type="EMBL" id="ML732780">
    <property type="protein sequence ID" value="KAB8275659.1"/>
    <property type="molecule type" value="Genomic_DNA"/>
</dbReference>
<evidence type="ECO:0000313" key="3">
    <source>
        <dbReference type="Proteomes" id="UP000326289"/>
    </source>
</evidence>